<sequence>MIRAFICLAAAACIFNPKLASAQGNDAMMVVEAHSGKVLIAKNSTVKRPVASLTKIATGVMVVDWAEAAGIDLDTREAVVPPAVATSPGANPMNLQPGERLTLRNALYSTLLGSDNMAALTLADHVGREFLARKGRSGDPIAAFIVEMNHLAEALEMKKTTFINPHGLEINGKAGLSTAADMAKLSIYAMRRPGFTFMSRQKERKVSVTGAEGARAFNLKNTNELVSDVILGVKTGTTQAAGECLSISVERDPLIRTKPDGSKGVTPRRLMIVLLNTPNRFDRAKSLIPSGWAVYDQWVNSGAPIKDRNREILNVPNPR</sequence>
<dbReference type="Gene3D" id="3.40.710.10">
    <property type="entry name" value="DD-peptidase/beta-lactamase superfamily"/>
    <property type="match status" value="1"/>
</dbReference>
<keyword evidence="3" id="KW-0645">Protease</keyword>
<comment type="caution">
    <text evidence="3">The sequence shown here is derived from an EMBL/GenBank/DDBJ whole genome shotgun (WGS) entry which is preliminary data.</text>
</comment>
<keyword evidence="4" id="KW-1185">Reference proteome</keyword>
<feature type="chain" id="PRO_5045771825" evidence="1">
    <location>
        <begin position="23"/>
        <end position="319"/>
    </location>
</feature>
<dbReference type="GO" id="GO:0004180">
    <property type="term" value="F:carboxypeptidase activity"/>
    <property type="evidence" value="ECO:0007669"/>
    <property type="project" value="UniProtKB-KW"/>
</dbReference>
<dbReference type="PANTHER" id="PTHR21581:SF6">
    <property type="entry name" value="TRAFFICKING PROTEIN PARTICLE COMPLEX SUBUNIT 12"/>
    <property type="match status" value="1"/>
</dbReference>
<dbReference type="InterPro" id="IPR001967">
    <property type="entry name" value="Peptidase_S11_N"/>
</dbReference>
<dbReference type="RefSeq" id="WP_379709086.1">
    <property type="nucleotide sequence ID" value="NZ_JBHTBS010000001.1"/>
</dbReference>
<proteinExistence type="predicted"/>
<feature type="signal peptide" evidence="1">
    <location>
        <begin position="1"/>
        <end position="22"/>
    </location>
</feature>
<dbReference type="SUPFAM" id="SSF56601">
    <property type="entry name" value="beta-lactamase/transpeptidase-like"/>
    <property type="match status" value="1"/>
</dbReference>
<keyword evidence="3" id="KW-0121">Carboxypeptidase</keyword>
<dbReference type="Proteomes" id="UP001596472">
    <property type="component" value="Unassembled WGS sequence"/>
</dbReference>
<evidence type="ECO:0000256" key="1">
    <source>
        <dbReference type="SAM" id="SignalP"/>
    </source>
</evidence>
<dbReference type="EMBL" id="JBHTBS010000001">
    <property type="protein sequence ID" value="MFC7336205.1"/>
    <property type="molecule type" value="Genomic_DNA"/>
</dbReference>
<accession>A0ABW2L3P9</accession>
<evidence type="ECO:0000313" key="3">
    <source>
        <dbReference type="EMBL" id="MFC7336205.1"/>
    </source>
</evidence>
<evidence type="ECO:0000313" key="4">
    <source>
        <dbReference type="Proteomes" id="UP001596472"/>
    </source>
</evidence>
<feature type="domain" description="Peptidase S11 D-alanyl-D-alanine carboxypeptidase A N-terminal" evidence="2">
    <location>
        <begin position="26"/>
        <end position="249"/>
    </location>
</feature>
<reference evidence="4" key="1">
    <citation type="journal article" date="2019" name="Int. J. Syst. Evol. Microbiol.">
        <title>The Global Catalogue of Microorganisms (GCM) 10K type strain sequencing project: providing services to taxonomists for standard genome sequencing and annotation.</title>
        <authorList>
            <consortium name="The Broad Institute Genomics Platform"/>
            <consortium name="The Broad Institute Genome Sequencing Center for Infectious Disease"/>
            <person name="Wu L."/>
            <person name="Ma J."/>
        </authorList>
    </citation>
    <scope>NUCLEOTIDE SEQUENCE [LARGE SCALE GENOMIC DNA]</scope>
    <source>
        <strain evidence="4">CGMCC 4.1467</strain>
    </source>
</reference>
<evidence type="ECO:0000259" key="2">
    <source>
        <dbReference type="Pfam" id="PF00768"/>
    </source>
</evidence>
<dbReference type="Pfam" id="PF00768">
    <property type="entry name" value="Peptidase_S11"/>
    <property type="match status" value="1"/>
</dbReference>
<name>A0ABW2L3P9_9BACT</name>
<dbReference type="InterPro" id="IPR012338">
    <property type="entry name" value="Beta-lactam/transpept-like"/>
</dbReference>
<dbReference type="EC" id="3.4.-.-" evidence="3"/>
<gene>
    <name evidence="3" type="ORF">ACFQY0_03375</name>
</gene>
<protein>
    <submittedName>
        <fullName evidence="3">D-alanyl-D-alanine carboxypeptidase family protein</fullName>
        <ecNumber evidence="3">3.4.-.-</ecNumber>
    </submittedName>
</protein>
<organism evidence="3 4">
    <name type="scientific">Haloferula chungangensis</name>
    <dbReference type="NCBI Taxonomy" id="1048331"/>
    <lineage>
        <taxon>Bacteria</taxon>
        <taxon>Pseudomonadati</taxon>
        <taxon>Verrucomicrobiota</taxon>
        <taxon>Verrucomicrobiia</taxon>
        <taxon>Verrucomicrobiales</taxon>
        <taxon>Verrucomicrobiaceae</taxon>
        <taxon>Haloferula</taxon>
    </lineage>
</organism>
<keyword evidence="1" id="KW-0732">Signal</keyword>
<dbReference type="PANTHER" id="PTHR21581">
    <property type="entry name" value="D-ALANYL-D-ALANINE CARBOXYPEPTIDASE"/>
    <property type="match status" value="1"/>
</dbReference>
<keyword evidence="3" id="KW-0378">Hydrolase</keyword>